<dbReference type="SUPFAM" id="SSF47226">
    <property type="entry name" value="Histidine-containing phosphotransfer domain, HPT domain"/>
    <property type="match status" value="1"/>
</dbReference>
<dbReference type="InterPro" id="IPR037006">
    <property type="entry name" value="CheA-like_homodim_sf"/>
</dbReference>
<keyword evidence="6" id="KW-0808">Transferase</keyword>
<dbReference type="EC" id="2.7.13.3" evidence="2"/>
<dbReference type="PROSITE" id="PS50851">
    <property type="entry name" value="CHEW"/>
    <property type="match status" value="1"/>
</dbReference>
<feature type="modified residue" description="Phosphohistidine" evidence="11">
    <location>
        <position position="45"/>
    </location>
</feature>
<dbReference type="InterPro" id="IPR036061">
    <property type="entry name" value="CheW-like_dom_sf"/>
</dbReference>
<feature type="domain" description="HPt" evidence="15">
    <location>
        <begin position="1"/>
        <end position="102"/>
    </location>
</feature>
<dbReference type="InterPro" id="IPR035891">
    <property type="entry name" value="CheY-binding_CheA"/>
</dbReference>
<dbReference type="SUPFAM" id="SSF55874">
    <property type="entry name" value="ATPase domain of HSP90 chaperone/DNA topoisomerase II/histidine kinase"/>
    <property type="match status" value="1"/>
</dbReference>
<evidence type="ECO:0000256" key="2">
    <source>
        <dbReference type="ARBA" id="ARBA00012438"/>
    </source>
</evidence>
<evidence type="ECO:0000259" key="13">
    <source>
        <dbReference type="PROSITE" id="PS50109"/>
    </source>
</evidence>
<evidence type="ECO:0000313" key="16">
    <source>
        <dbReference type="EMBL" id="QHV41935.1"/>
    </source>
</evidence>
<evidence type="ECO:0000256" key="10">
    <source>
        <dbReference type="ARBA" id="ARBA00023012"/>
    </source>
</evidence>
<dbReference type="InterPro" id="IPR004105">
    <property type="entry name" value="CheA-like_dim"/>
</dbReference>
<keyword evidence="9" id="KW-0067">ATP-binding</keyword>
<dbReference type="InterPro" id="IPR037052">
    <property type="entry name" value="CheA-like_P2_sf"/>
</dbReference>
<dbReference type="InterPro" id="IPR004358">
    <property type="entry name" value="Sig_transdc_His_kin-like_C"/>
</dbReference>
<dbReference type="SMART" id="SM00260">
    <property type="entry name" value="CheW"/>
    <property type="match status" value="1"/>
</dbReference>
<feature type="region of interest" description="Disordered" evidence="12">
    <location>
        <begin position="258"/>
        <end position="285"/>
    </location>
</feature>
<evidence type="ECO:0000313" key="17">
    <source>
        <dbReference type="Proteomes" id="UP000464780"/>
    </source>
</evidence>
<dbReference type="GO" id="GO:0006935">
    <property type="term" value="P:chemotaxis"/>
    <property type="evidence" value="ECO:0007669"/>
    <property type="project" value="UniProtKB-KW"/>
</dbReference>
<evidence type="ECO:0000259" key="15">
    <source>
        <dbReference type="PROSITE" id="PS50894"/>
    </source>
</evidence>
<dbReference type="SMART" id="SM00387">
    <property type="entry name" value="HATPase_c"/>
    <property type="match status" value="1"/>
</dbReference>
<protein>
    <recommendedName>
        <fullName evidence="3">Chemotaxis protein CheA</fullName>
        <ecNumber evidence="2">2.7.13.3</ecNumber>
    </recommendedName>
</protein>
<keyword evidence="8" id="KW-0418">Kinase</keyword>
<dbReference type="PANTHER" id="PTHR43395:SF1">
    <property type="entry name" value="CHEMOTAXIS PROTEIN CHEA"/>
    <property type="match status" value="1"/>
</dbReference>
<feature type="domain" description="Histidine kinase" evidence="13">
    <location>
        <begin position="286"/>
        <end position="536"/>
    </location>
</feature>
<dbReference type="InterPro" id="IPR010808">
    <property type="entry name" value="CheA_P2-bd"/>
</dbReference>
<comment type="catalytic activity">
    <reaction evidence="1">
        <text>ATP + protein L-histidine = ADP + protein N-phospho-L-histidine.</text>
        <dbReference type="EC" id="2.7.13.3"/>
    </reaction>
</comment>
<evidence type="ECO:0000256" key="9">
    <source>
        <dbReference type="ARBA" id="ARBA00022840"/>
    </source>
</evidence>
<dbReference type="Pfam" id="PF02895">
    <property type="entry name" value="H-kinase_dim"/>
    <property type="match status" value="1"/>
</dbReference>
<dbReference type="Gene3D" id="3.30.70.1110">
    <property type="entry name" value="Histidine kinase CheA-like, P2 response regulator-binding domain"/>
    <property type="match status" value="1"/>
</dbReference>
<dbReference type="GO" id="GO:0005737">
    <property type="term" value="C:cytoplasm"/>
    <property type="evidence" value="ECO:0007669"/>
    <property type="project" value="InterPro"/>
</dbReference>
<evidence type="ECO:0000256" key="3">
    <source>
        <dbReference type="ARBA" id="ARBA00021495"/>
    </source>
</evidence>
<accession>A0AB73UCM5</accession>
<dbReference type="Gene3D" id="2.30.30.40">
    <property type="entry name" value="SH3 Domains"/>
    <property type="match status" value="1"/>
</dbReference>
<dbReference type="InterPro" id="IPR003594">
    <property type="entry name" value="HATPase_dom"/>
</dbReference>
<dbReference type="SUPFAM" id="SSF55052">
    <property type="entry name" value="CheY-binding domain of CheA"/>
    <property type="match status" value="1"/>
</dbReference>
<evidence type="ECO:0000256" key="8">
    <source>
        <dbReference type="ARBA" id="ARBA00022777"/>
    </source>
</evidence>
<dbReference type="CDD" id="cd16916">
    <property type="entry name" value="HATPase_CheA-like"/>
    <property type="match status" value="1"/>
</dbReference>
<dbReference type="RefSeq" id="WP_162279678.1">
    <property type="nucleotide sequence ID" value="NZ_CP028009.1"/>
</dbReference>
<dbReference type="Pfam" id="PF02518">
    <property type="entry name" value="HATPase_c"/>
    <property type="match status" value="1"/>
</dbReference>
<evidence type="ECO:0000259" key="14">
    <source>
        <dbReference type="PROSITE" id="PS50851"/>
    </source>
</evidence>
<dbReference type="SMART" id="SM01231">
    <property type="entry name" value="H-kinase_dim"/>
    <property type="match status" value="1"/>
</dbReference>
<dbReference type="InterPro" id="IPR008207">
    <property type="entry name" value="Sig_transdc_His_kin_Hpt_dom"/>
</dbReference>
<organism evidence="16 17">
    <name type="scientific">Bacillus cereus</name>
    <dbReference type="NCBI Taxonomy" id="1396"/>
    <lineage>
        <taxon>Bacteria</taxon>
        <taxon>Bacillati</taxon>
        <taxon>Bacillota</taxon>
        <taxon>Bacilli</taxon>
        <taxon>Bacillales</taxon>
        <taxon>Bacillaceae</taxon>
        <taxon>Bacillus</taxon>
        <taxon>Bacillus cereus group</taxon>
    </lineage>
</organism>
<reference evidence="16 17" key="1">
    <citation type="submission" date="2018-03" db="EMBL/GenBank/DDBJ databases">
        <title>The complete genome of bacterial strain SGAir0260.</title>
        <authorList>
            <person name="Schuster S.C."/>
        </authorList>
    </citation>
    <scope>NUCLEOTIDE SEQUENCE [LARGE SCALE GENOMIC DNA]</scope>
    <source>
        <strain evidence="16 17">SGAir0260</strain>
    </source>
</reference>
<proteinExistence type="predicted"/>
<sequence length="672" mass="74769">MQTDLLNIFFEESEEHLQSLNENVLVLEQNPADMDVVGEIFRSAHTFKGMSASMEFTEMADLTHKMENVLDEIRHGNIVVNADIIDVIFECIDNLEKMVADVQQGGMGNIDVASTKQKLEALLNGNVETPTEHIEQNHIDADDGVSHEVHITVEQQAILKAVRAIMCIEALQNVGNIQKTAPSIEEIEADAFGFEFTVFMDTDCSIEELKQVVLHVSEIEKVEVKQGEPISKEVASKKVVTQEVVQVEEKLQPAVATQVESPIEATNQPSSAMPAKSTTKTKNAKVENRSIRVQLEKIERLMNMFEESVIERGRIDELAQTIQNKELIEHLNRLGDISKDIQNVLLNMRMVPIETVFNRFPRMVRMLAKDLGKKIDLQITGEDTEVDKIVIDEIGDPLVHLIRNAIDHGIETVEKRRDAGKNETGTIKLEAFHSGNHVVIQITDDGNGINKGKVLEKAIKNGVVTEADANRLTDREVFDLIFQPGFSTAEVVSDLSGRGVGLDVVKHTIHSLGGHLIIDSEEGKGSTFRIELPLTLSIIQSMLVQTNDKRYALPLGNIVEAIRIKREDIQSLQGKDVLNYRNQIIEVKHLSTVFGEKTVDEAFASYDGQMVPVLIVRNTHRSYGLIVNTIIGQREIVLKSLGDFFAESSNYFSGATILGDGRVVLILNPEGL</sequence>
<dbReference type="Pfam" id="PF07194">
    <property type="entry name" value="P2"/>
    <property type="match status" value="1"/>
</dbReference>
<keyword evidence="4" id="KW-0145">Chemotaxis</keyword>
<evidence type="ECO:0000256" key="12">
    <source>
        <dbReference type="SAM" id="MobiDB-lite"/>
    </source>
</evidence>
<dbReference type="InterPro" id="IPR036890">
    <property type="entry name" value="HATPase_C_sf"/>
</dbReference>
<evidence type="ECO:0000256" key="4">
    <source>
        <dbReference type="ARBA" id="ARBA00022500"/>
    </source>
</evidence>
<dbReference type="CDD" id="cd00731">
    <property type="entry name" value="CheA_reg"/>
    <property type="match status" value="1"/>
</dbReference>
<dbReference type="GO" id="GO:0005524">
    <property type="term" value="F:ATP binding"/>
    <property type="evidence" value="ECO:0007669"/>
    <property type="project" value="UniProtKB-KW"/>
</dbReference>
<dbReference type="Pfam" id="PF01584">
    <property type="entry name" value="CheW"/>
    <property type="match status" value="1"/>
</dbReference>
<keyword evidence="10" id="KW-0902">Two-component regulatory system</keyword>
<dbReference type="PROSITE" id="PS50894">
    <property type="entry name" value="HPT"/>
    <property type="match status" value="1"/>
</dbReference>
<dbReference type="InterPro" id="IPR051315">
    <property type="entry name" value="Bact_Chemotaxis_CheA"/>
</dbReference>
<dbReference type="FunFam" id="3.30.565.10:FF:000016">
    <property type="entry name" value="Chemotaxis protein CheA, putative"/>
    <property type="match status" value="1"/>
</dbReference>
<dbReference type="InterPro" id="IPR036641">
    <property type="entry name" value="HPT_dom_sf"/>
</dbReference>
<dbReference type="Gene3D" id="1.10.287.560">
    <property type="entry name" value="Histidine kinase CheA-like, homodimeric domain"/>
    <property type="match status" value="1"/>
</dbReference>
<name>A0AB73UCM5_BACCE</name>
<dbReference type="Gene3D" id="3.30.565.10">
    <property type="entry name" value="Histidine kinase-like ATPase, C-terminal domain"/>
    <property type="match status" value="1"/>
</dbReference>
<feature type="domain" description="CheW-like" evidence="14">
    <location>
        <begin position="538"/>
        <end position="672"/>
    </location>
</feature>
<gene>
    <name evidence="16" type="ORF">C1N66_01640</name>
</gene>
<evidence type="ECO:0000256" key="5">
    <source>
        <dbReference type="ARBA" id="ARBA00022553"/>
    </source>
</evidence>
<dbReference type="InterPro" id="IPR005467">
    <property type="entry name" value="His_kinase_dom"/>
</dbReference>
<dbReference type="PRINTS" id="PR00344">
    <property type="entry name" value="BCTRLSENSOR"/>
</dbReference>
<dbReference type="Gene3D" id="1.20.120.160">
    <property type="entry name" value="HPT domain"/>
    <property type="match status" value="1"/>
</dbReference>
<evidence type="ECO:0000256" key="11">
    <source>
        <dbReference type="PROSITE-ProRule" id="PRU00110"/>
    </source>
</evidence>
<evidence type="ECO:0000256" key="1">
    <source>
        <dbReference type="ARBA" id="ARBA00000085"/>
    </source>
</evidence>
<keyword evidence="5 11" id="KW-0597">Phosphoprotein</keyword>
<dbReference type="SMART" id="SM00073">
    <property type="entry name" value="HPT"/>
    <property type="match status" value="1"/>
</dbReference>
<dbReference type="InterPro" id="IPR036097">
    <property type="entry name" value="HisK_dim/P_sf"/>
</dbReference>
<dbReference type="PROSITE" id="PS50109">
    <property type="entry name" value="HIS_KIN"/>
    <property type="match status" value="1"/>
</dbReference>
<dbReference type="GO" id="GO:0000155">
    <property type="term" value="F:phosphorelay sensor kinase activity"/>
    <property type="evidence" value="ECO:0007669"/>
    <property type="project" value="InterPro"/>
</dbReference>
<dbReference type="CDD" id="cd00088">
    <property type="entry name" value="HPT"/>
    <property type="match status" value="1"/>
</dbReference>
<dbReference type="EMBL" id="CP028009">
    <property type="protein sequence ID" value="QHV41935.1"/>
    <property type="molecule type" value="Genomic_DNA"/>
</dbReference>
<dbReference type="PANTHER" id="PTHR43395">
    <property type="entry name" value="SENSOR HISTIDINE KINASE CHEA"/>
    <property type="match status" value="1"/>
</dbReference>
<dbReference type="Pfam" id="PF01627">
    <property type="entry name" value="Hpt"/>
    <property type="match status" value="1"/>
</dbReference>
<dbReference type="AlphaFoldDB" id="A0AB73UCM5"/>
<evidence type="ECO:0000256" key="6">
    <source>
        <dbReference type="ARBA" id="ARBA00022679"/>
    </source>
</evidence>
<dbReference type="SUPFAM" id="SSF47384">
    <property type="entry name" value="Homodimeric domain of signal transducing histidine kinase"/>
    <property type="match status" value="1"/>
</dbReference>
<dbReference type="SUPFAM" id="SSF50341">
    <property type="entry name" value="CheW-like"/>
    <property type="match status" value="1"/>
</dbReference>
<evidence type="ECO:0000256" key="7">
    <source>
        <dbReference type="ARBA" id="ARBA00022741"/>
    </source>
</evidence>
<keyword evidence="7" id="KW-0547">Nucleotide-binding</keyword>
<feature type="compositionally biased region" description="Polar residues" evidence="12">
    <location>
        <begin position="258"/>
        <end position="281"/>
    </location>
</feature>
<dbReference type="Proteomes" id="UP000464780">
    <property type="component" value="Chromosome"/>
</dbReference>
<dbReference type="InterPro" id="IPR002545">
    <property type="entry name" value="CheW-lke_dom"/>
</dbReference>